<dbReference type="EMBL" id="BMYQ01000003">
    <property type="protein sequence ID" value="GGW27855.1"/>
    <property type="molecule type" value="Genomic_DNA"/>
</dbReference>
<feature type="transmembrane region" description="Helical" evidence="1">
    <location>
        <begin position="24"/>
        <end position="46"/>
    </location>
</feature>
<reference evidence="2" key="2">
    <citation type="submission" date="2020-09" db="EMBL/GenBank/DDBJ databases">
        <authorList>
            <person name="Sun Q."/>
            <person name="Kim S."/>
        </authorList>
    </citation>
    <scope>NUCLEOTIDE SEQUENCE</scope>
    <source>
        <strain evidence="2">KCTC 23714</strain>
    </source>
</reference>
<evidence type="ECO:0000256" key="1">
    <source>
        <dbReference type="SAM" id="Phobius"/>
    </source>
</evidence>
<evidence type="ECO:0008006" key="4">
    <source>
        <dbReference type="Google" id="ProtNLM"/>
    </source>
</evidence>
<protein>
    <recommendedName>
        <fullName evidence="4">Pilus assembly protein</fullName>
    </recommendedName>
</protein>
<keyword evidence="3" id="KW-1185">Reference proteome</keyword>
<gene>
    <name evidence="2" type="ORF">GCM10011452_15550</name>
</gene>
<comment type="caution">
    <text evidence="2">The sequence shown here is derived from an EMBL/GenBank/DDBJ whole genome shotgun (WGS) entry which is preliminary data.</text>
</comment>
<keyword evidence="1" id="KW-0812">Transmembrane</keyword>
<keyword evidence="1" id="KW-0472">Membrane</keyword>
<name>A0A918IR44_9RHOB</name>
<dbReference type="AlphaFoldDB" id="A0A918IR44"/>
<accession>A0A918IR44</accession>
<sequence>MPVPVLSRLSASLRRFLRAEHGNAVIEGAMILPIMLWAAFGLYVFWDGYKSMNKLQKATYTVGDIVSRWQSAALTVTDANGLQTLMAYMISDGQVPRLRLTSVVWSGTNNRFEVQWSCSLDPTVLPPFTTLTVQTQADRIPTTPAGGTQILIESEFDYTPVFSGGIEAMTFNEFVPVRPRFGNVAFSNPTACN</sequence>
<evidence type="ECO:0000313" key="3">
    <source>
        <dbReference type="Proteomes" id="UP000628984"/>
    </source>
</evidence>
<reference evidence="2" key="1">
    <citation type="journal article" date="2014" name="Int. J. Syst. Evol. Microbiol.">
        <title>Complete genome sequence of Corynebacterium casei LMG S-19264T (=DSM 44701T), isolated from a smear-ripened cheese.</title>
        <authorList>
            <consortium name="US DOE Joint Genome Institute (JGI-PGF)"/>
            <person name="Walter F."/>
            <person name="Albersmeier A."/>
            <person name="Kalinowski J."/>
            <person name="Ruckert C."/>
        </authorList>
    </citation>
    <scope>NUCLEOTIDE SEQUENCE</scope>
    <source>
        <strain evidence="2">KCTC 23714</strain>
    </source>
</reference>
<evidence type="ECO:0000313" key="2">
    <source>
        <dbReference type="EMBL" id="GGW27855.1"/>
    </source>
</evidence>
<dbReference type="RefSeq" id="WP_189633280.1">
    <property type="nucleotide sequence ID" value="NZ_BMYQ01000003.1"/>
</dbReference>
<keyword evidence="1" id="KW-1133">Transmembrane helix</keyword>
<dbReference type="Proteomes" id="UP000628984">
    <property type="component" value="Unassembled WGS sequence"/>
</dbReference>
<proteinExistence type="predicted"/>
<organism evidence="2 3">
    <name type="scientific">Gemmobacter lanyuensis</name>
    <dbReference type="NCBI Taxonomy" id="1054497"/>
    <lineage>
        <taxon>Bacteria</taxon>
        <taxon>Pseudomonadati</taxon>
        <taxon>Pseudomonadota</taxon>
        <taxon>Alphaproteobacteria</taxon>
        <taxon>Rhodobacterales</taxon>
        <taxon>Paracoccaceae</taxon>
        <taxon>Gemmobacter</taxon>
    </lineage>
</organism>